<keyword evidence="1" id="KW-0472">Membrane</keyword>
<dbReference type="EMBL" id="RBKS01000001">
    <property type="protein sequence ID" value="RKR75380.1"/>
    <property type="molecule type" value="Genomic_DNA"/>
</dbReference>
<feature type="transmembrane region" description="Helical" evidence="1">
    <location>
        <begin position="106"/>
        <end position="130"/>
    </location>
</feature>
<feature type="transmembrane region" description="Helical" evidence="1">
    <location>
        <begin position="198"/>
        <end position="216"/>
    </location>
</feature>
<comment type="caution">
    <text evidence="2">The sequence shown here is derived from an EMBL/GenBank/DDBJ whole genome shotgun (WGS) entry which is preliminary data.</text>
</comment>
<gene>
    <name evidence="2" type="ORF">C8E83_2526</name>
</gene>
<dbReference type="Proteomes" id="UP000280008">
    <property type="component" value="Unassembled WGS sequence"/>
</dbReference>
<accession>A0A495II53</accession>
<evidence type="ECO:0000256" key="1">
    <source>
        <dbReference type="SAM" id="Phobius"/>
    </source>
</evidence>
<keyword evidence="1" id="KW-0812">Transmembrane</keyword>
<dbReference type="AlphaFoldDB" id="A0A495II53"/>
<protein>
    <submittedName>
        <fullName evidence="2">Uncharacterized protein</fullName>
    </submittedName>
</protein>
<proteinExistence type="predicted"/>
<name>A0A495II53_9MICO</name>
<reference evidence="2 3" key="1">
    <citation type="submission" date="2018-10" db="EMBL/GenBank/DDBJ databases">
        <title>Sequencing the genomes of 1000 actinobacteria strains.</title>
        <authorList>
            <person name="Klenk H.-P."/>
        </authorList>
    </citation>
    <scope>NUCLEOTIDE SEQUENCE [LARGE SCALE GENOMIC DNA]</scope>
    <source>
        <strain evidence="2 3">DSM 17894</strain>
    </source>
</reference>
<feature type="transmembrane region" description="Helical" evidence="1">
    <location>
        <begin position="63"/>
        <end position="86"/>
    </location>
</feature>
<evidence type="ECO:0000313" key="3">
    <source>
        <dbReference type="Proteomes" id="UP000280008"/>
    </source>
</evidence>
<feature type="transmembrane region" description="Helical" evidence="1">
    <location>
        <begin position="31"/>
        <end position="51"/>
    </location>
</feature>
<organism evidence="2 3">
    <name type="scientific">Frondihabitans australicus</name>
    <dbReference type="NCBI Taxonomy" id="386892"/>
    <lineage>
        <taxon>Bacteria</taxon>
        <taxon>Bacillati</taxon>
        <taxon>Actinomycetota</taxon>
        <taxon>Actinomycetes</taxon>
        <taxon>Micrococcales</taxon>
        <taxon>Microbacteriaceae</taxon>
        <taxon>Frondihabitans</taxon>
    </lineage>
</organism>
<evidence type="ECO:0000313" key="2">
    <source>
        <dbReference type="EMBL" id="RKR75380.1"/>
    </source>
</evidence>
<keyword evidence="1" id="KW-1133">Transmembrane helix</keyword>
<keyword evidence="3" id="KW-1185">Reference proteome</keyword>
<sequence>MGADGSQAAPRDDEPGVFADASLVAFAPTRWIQVAGSAALLVAIGLAAIVFTPTVVKVDREYLRAVIPALGACAVVLGIVWLVFGLRAYRTFAEHDVARFTQMQLVGLWIMTTLFVATGIAGGVWGLVVFGSGQVSVFTITFSRPPTSDRGSTIARLRRRLRPCFMGEAAVMLAAAVALGVVSLFVPLPRHLAADYQTNAIVLLFFSIVGAVWLVVRRRRGAQSA</sequence>
<feature type="transmembrane region" description="Helical" evidence="1">
    <location>
        <begin position="165"/>
        <end position="186"/>
    </location>
</feature>